<sequence>MKRWWWLILLLGLFWPGQPVAAEGAGFTVTPDLPANQIGGDTGWFNLLVKPGETQTLTVTVANQSDQDKQLKLELTNAFTQDNGQVGYAPNQKKAASAKLQLTAIGSKPISLILAAHQGRKVTFQVKPPAEGFSGQILGAVYVRDETPPAEASGSGFAVTNAFAMVVAVQLQTSEKLVPPAVQLDAVKATTEHIQATLQNTAPRLFGKLTLQAKVLPVGQKTAVYTQKNTDYAMAPTSAFNYQLTPTKTLAAGEYQLVIDASAGNYKWHLTKNFTLKQVIAAAPAPAPKVNPPVWWPWAVALVAVLLLGIGLGWWRGRKQRG</sequence>
<accession>A0ABW4BGW5</accession>
<keyword evidence="2" id="KW-0732">Signal</keyword>
<dbReference type="Proteomes" id="UP001597199">
    <property type="component" value="Unassembled WGS sequence"/>
</dbReference>
<protein>
    <submittedName>
        <fullName evidence="5">DUF916 and DUF3324 domain-containing protein</fullName>
    </submittedName>
</protein>
<evidence type="ECO:0000256" key="1">
    <source>
        <dbReference type="SAM" id="Phobius"/>
    </source>
</evidence>
<feature type="domain" description="WxL Interacting Protein host binding" evidence="4">
    <location>
        <begin position="156"/>
        <end position="278"/>
    </location>
</feature>
<dbReference type="InterPro" id="IPR010317">
    <property type="entry name" value="WxLIP_PGBD"/>
</dbReference>
<keyword evidence="1" id="KW-1133">Transmembrane helix</keyword>
<dbReference type="Pfam" id="PF06030">
    <property type="entry name" value="WxLIP_PGBD"/>
    <property type="match status" value="1"/>
</dbReference>
<evidence type="ECO:0000259" key="3">
    <source>
        <dbReference type="Pfam" id="PF06030"/>
    </source>
</evidence>
<name>A0ABW4BGW5_9LACO</name>
<organism evidence="5 6">
    <name type="scientific">Lacticaseibacillus suilingensis</name>
    <dbReference type="NCBI Taxonomy" id="2799577"/>
    <lineage>
        <taxon>Bacteria</taxon>
        <taxon>Bacillati</taxon>
        <taxon>Bacillota</taxon>
        <taxon>Bacilli</taxon>
        <taxon>Lactobacillales</taxon>
        <taxon>Lactobacillaceae</taxon>
        <taxon>Lacticaseibacillus</taxon>
    </lineage>
</organism>
<feature type="domain" description="WxL Interacting Protein peptidoglycan binding" evidence="3">
    <location>
        <begin position="27"/>
        <end position="144"/>
    </location>
</feature>
<evidence type="ECO:0000313" key="6">
    <source>
        <dbReference type="Proteomes" id="UP001597199"/>
    </source>
</evidence>
<reference evidence="6" key="1">
    <citation type="journal article" date="2019" name="Int. J. Syst. Evol. Microbiol.">
        <title>The Global Catalogue of Microorganisms (GCM) 10K type strain sequencing project: providing services to taxonomists for standard genome sequencing and annotation.</title>
        <authorList>
            <consortium name="The Broad Institute Genomics Platform"/>
            <consortium name="The Broad Institute Genome Sequencing Center for Infectious Disease"/>
            <person name="Wu L."/>
            <person name="Ma J."/>
        </authorList>
    </citation>
    <scope>NUCLEOTIDE SEQUENCE [LARGE SCALE GENOMIC DNA]</scope>
    <source>
        <strain evidence="6">CCM 9110</strain>
    </source>
</reference>
<dbReference type="InterPro" id="IPR021759">
    <property type="entry name" value="WxLIP_HBD"/>
</dbReference>
<dbReference type="RefSeq" id="WP_204119111.1">
    <property type="nucleotide sequence ID" value="NZ_BOLV01000011.1"/>
</dbReference>
<evidence type="ECO:0000313" key="5">
    <source>
        <dbReference type="EMBL" id="MFD1399754.1"/>
    </source>
</evidence>
<keyword evidence="1" id="KW-0812">Transmembrane</keyword>
<feature type="signal peptide" evidence="2">
    <location>
        <begin position="1"/>
        <end position="21"/>
    </location>
</feature>
<comment type="caution">
    <text evidence="5">The sequence shown here is derived from an EMBL/GenBank/DDBJ whole genome shotgun (WGS) entry which is preliminary data.</text>
</comment>
<evidence type="ECO:0000256" key="2">
    <source>
        <dbReference type="SAM" id="SignalP"/>
    </source>
</evidence>
<evidence type="ECO:0000259" key="4">
    <source>
        <dbReference type="Pfam" id="PF11797"/>
    </source>
</evidence>
<keyword evidence="6" id="KW-1185">Reference proteome</keyword>
<feature type="transmembrane region" description="Helical" evidence="1">
    <location>
        <begin position="295"/>
        <end position="315"/>
    </location>
</feature>
<dbReference type="EMBL" id="JBHTOA010000040">
    <property type="protein sequence ID" value="MFD1399754.1"/>
    <property type="molecule type" value="Genomic_DNA"/>
</dbReference>
<proteinExistence type="predicted"/>
<feature type="chain" id="PRO_5047502098" evidence="2">
    <location>
        <begin position="22"/>
        <end position="322"/>
    </location>
</feature>
<dbReference type="Pfam" id="PF11797">
    <property type="entry name" value="WxLIP_HBD"/>
    <property type="match status" value="1"/>
</dbReference>
<keyword evidence="1" id="KW-0472">Membrane</keyword>
<gene>
    <name evidence="5" type="ORF">ACFQ41_10590</name>
</gene>